<sequence length="289" mass="32998">MTGKLRFDLSSTSSSESEESSRSTSPVKSALSLESIRLERQFNFVNEHVRKGYLTWDVVLPHNARVLETGTGNGAWLLTLAKQLPKSAILYAIDEYNTFFPTKHPPNVHFYQAPSTYLPLEWTCQFDLVSQSYQATRLKKQDWWDACDHIQRILKPSGHVQFLEPHLGDWECAPDSAQEKVQLMLLALADKYGLMLDIAILPQILSNLKFRNIRLMTIHVPIGPTEEDNDGVRVLVNSVRVLRGVFRNNSWFDVVESEADFNALLSDWEEELYDGDTQDYTCTVVCAQK</sequence>
<dbReference type="InterPro" id="IPR029063">
    <property type="entry name" value="SAM-dependent_MTases_sf"/>
</dbReference>
<dbReference type="Proteomes" id="UP001383192">
    <property type="component" value="Unassembled WGS sequence"/>
</dbReference>
<protein>
    <recommendedName>
        <fullName evidence="2">Methyltransferase domain-containing protein</fullName>
    </recommendedName>
</protein>
<dbReference type="InterPro" id="IPR041698">
    <property type="entry name" value="Methyltransf_25"/>
</dbReference>
<evidence type="ECO:0000259" key="2">
    <source>
        <dbReference type="Pfam" id="PF13649"/>
    </source>
</evidence>
<dbReference type="AlphaFoldDB" id="A0AAW0BHW1"/>
<dbReference type="Gene3D" id="3.40.50.150">
    <property type="entry name" value="Vaccinia Virus protein VP39"/>
    <property type="match status" value="1"/>
</dbReference>
<evidence type="ECO:0000313" key="3">
    <source>
        <dbReference type="EMBL" id="KAK7025436.1"/>
    </source>
</evidence>
<feature type="region of interest" description="Disordered" evidence="1">
    <location>
        <begin position="1"/>
        <end position="26"/>
    </location>
</feature>
<dbReference type="SUPFAM" id="SSF53335">
    <property type="entry name" value="S-adenosyl-L-methionine-dependent methyltransferases"/>
    <property type="match status" value="1"/>
</dbReference>
<feature type="domain" description="Methyltransferase" evidence="2">
    <location>
        <begin position="66"/>
        <end position="158"/>
    </location>
</feature>
<evidence type="ECO:0000256" key="1">
    <source>
        <dbReference type="SAM" id="MobiDB-lite"/>
    </source>
</evidence>
<accession>A0AAW0BHW1</accession>
<evidence type="ECO:0000313" key="4">
    <source>
        <dbReference type="Proteomes" id="UP001383192"/>
    </source>
</evidence>
<dbReference type="Pfam" id="PF13649">
    <property type="entry name" value="Methyltransf_25"/>
    <property type="match status" value="1"/>
</dbReference>
<proteinExistence type="predicted"/>
<name>A0AAW0BHW1_9AGAR</name>
<organism evidence="3 4">
    <name type="scientific">Paramarasmius palmivorus</name>
    <dbReference type="NCBI Taxonomy" id="297713"/>
    <lineage>
        <taxon>Eukaryota</taxon>
        <taxon>Fungi</taxon>
        <taxon>Dikarya</taxon>
        <taxon>Basidiomycota</taxon>
        <taxon>Agaricomycotina</taxon>
        <taxon>Agaricomycetes</taxon>
        <taxon>Agaricomycetidae</taxon>
        <taxon>Agaricales</taxon>
        <taxon>Marasmiineae</taxon>
        <taxon>Marasmiaceae</taxon>
        <taxon>Paramarasmius</taxon>
    </lineage>
</organism>
<comment type="caution">
    <text evidence="3">The sequence shown here is derived from an EMBL/GenBank/DDBJ whole genome shotgun (WGS) entry which is preliminary data.</text>
</comment>
<gene>
    <name evidence="3" type="ORF">VNI00_015964</name>
</gene>
<reference evidence="3 4" key="1">
    <citation type="submission" date="2024-01" db="EMBL/GenBank/DDBJ databases">
        <title>A draft genome for a cacao thread blight-causing isolate of Paramarasmius palmivorus.</title>
        <authorList>
            <person name="Baruah I.K."/>
            <person name="Bukari Y."/>
            <person name="Amoako-Attah I."/>
            <person name="Meinhardt L.W."/>
            <person name="Bailey B.A."/>
            <person name="Cohen S.P."/>
        </authorList>
    </citation>
    <scope>NUCLEOTIDE SEQUENCE [LARGE SCALE GENOMIC DNA]</scope>
    <source>
        <strain evidence="3 4">GH-12</strain>
    </source>
</reference>
<keyword evidence="4" id="KW-1185">Reference proteome</keyword>
<dbReference type="EMBL" id="JAYKXP010000114">
    <property type="protein sequence ID" value="KAK7025436.1"/>
    <property type="molecule type" value="Genomic_DNA"/>
</dbReference>